<dbReference type="Pfam" id="PF11951">
    <property type="entry name" value="Fungal_trans_2"/>
    <property type="match status" value="1"/>
</dbReference>
<dbReference type="EMBL" id="JAPQKH010000003">
    <property type="protein sequence ID" value="KAJ5106396.1"/>
    <property type="molecule type" value="Genomic_DNA"/>
</dbReference>
<dbReference type="InterPro" id="IPR021858">
    <property type="entry name" value="Fun_TF"/>
</dbReference>
<name>A0A9W9KHV4_9EURO</name>
<dbReference type="AlphaFoldDB" id="A0A9W9KHV4"/>
<reference evidence="1" key="2">
    <citation type="journal article" date="2023" name="IMA Fungus">
        <title>Comparative genomic study of the Penicillium genus elucidates a diverse pangenome and 15 lateral gene transfer events.</title>
        <authorList>
            <person name="Petersen C."/>
            <person name="Sorensen T."/>
            <person name="Nielsen M.R."/>
            <person name="Sondergaard T.E."/>
            <person name="Sorensen J.L."/>
            <person name="Fitzpatrick D.A."/>
            <person name="Frisvad J.C."/>
            <person name="Nielsen K.L."/>
        </authorList>
    </citation>
    <scope>NUCLEOTIDE SEQUENCE</scope>
    <source>
        <strain evidence="1">IBT 30069</strain>
    </source>
</reference>
<proteinExistence type="predicted"/>
<comment type="caution">
    <text evidence="1">The sequence shown here is derived from an EMBL/GenBank/DDBJ whole genome shotgun (WGS) entry which is preliminary data.</text>
</comment>
<reference evidence="1" key="1">
    <citation type="submission" date="2022-11" db="EMBL/GenBank/DDBJ databases">
        <authorList>
            <person name="Petersen C."/>
        </authorList>
    </citation>
    <scope>NUCLEOTIDE SEQUENCE</scope>
    <source>
        <strain evidence="1">IBT 30069</strain>
    </source>
</reference>
<sequence>MKDVVAPSPLDKFLVGPSFHEAHHTSFVQNLIQPIPELRNASVACAAVLFSDKFTEYTNTTMDIGHKRAALAVSSLRCFQISNENDLTTMLILSVAMITFAMHVKDGQPYLIAQYTLSIIKSQYQSLINFQSPMMDLFMCLISTETFECLLRSRTPAWRMDTSQRGKVVDRYLGLSYPLFPLLFDICEAADQLRSCEVHERDSIFAQLMGTHAAIDQWHPSSGADFLVRLSQDEVVTIMTQARILCLAALLIIHRLRYPFGQHDNEAQSISQDIILEFKTALRITERSVPCTSLAYLAACFEVVGDDRRESALRQIPSIITFSKQAQAKTARLLTSIWDIRDLQTTFYWFELGEFF</sequence>
<dbReference type="OrthoDB" id="4137815at2759"/>
<organism evidence="1 2">
    <name type="scientific">Penicillium angulare</name>
    <dbReference type="NCBI Taxonomy" id="116970"/>
    <lineage>
        <taxon>Eukaryota</taxon>
        <taxon>Fungi</taxon>
        <taxon>Dikarya</taxon>
        <taxon>Ascomycota</taxon>
        <taxon>Pezizomycotina</taxon>
        <taxon>Eurotiomycetes</taxon>
        <taxon>Eurotiomycetidae</taxon>
        <taxon>Eurotiales</taxon>
        <taxon>Aspergillaceae</taxon>
        <taxon>Penicillium</taxon>
    </lineage>
</organism>
<protein>
    <submittedName>
        <fullName evidence="1">Uncharacterized protein</fullName>
    </submittedName>
</protein>
<accession>A0A9W9KHV4</accession>
<evidence type="ECO:0000313" key="1">
    <source>
        <dbReference type="EMBL" id="KAJ5106396.1"/>
    </source>
</evidence>
<evidence type="ECO:0000313" key="2">
    <source>
        <dbReference type="Proteomes" id="UP001149165"/>
    </source>
</evidence>
<gene>
    <name evidence="1" type="ORF">N7456_003071</name>
</gene>
<keyword evidence="2" id="KW-1185">Reference proteome</keyword>
<dbReference type="Proteomes" id="UP001149165">
    <property type="component" value="Unassembled WGS sequence"/>
</dbReference>